<evidence type="ECO:0000313" key="4">
    <source>
        <dbReference type="Proteomes" id="UP000011715"/>
    </source>
</evidence>
<protein>
    <submittedName>
        <fullName evidence="2 3">Uncharacterized protein</fullName>
    </submittedName>
</protein>
<dbReference type="AlphaFoldDB" id="A0A0C4DTA4"/>
<dbReference type="EMBL" id="GL876967">
    <property type="protein sequence ID" value="KLU84119.1"/>
    <property type="molecule type" value="Genomic_DNA"/>
</dbReference>
<reference evidence="2" key="2">
    <citation type="submission" date="2010-05" db="EMBL/GenBank/DDBJ databases">
        <title>The Genome Sequence of Magnaporthe poae strain ATCC 64411.</title>
        <authorList>
            <consortium name="The Broad Institute Genome Sequencing Platform"/>
            <consortium name="Broad Institute Genome Sequencing Center for Infectious Disease"/>
            <person name="Ma L.-J."/>
            <person name="Dead R."/>
            <person name="Young S."/>
            <person name="Zeng Q."/>
            <person name="Koehrsen M."/>
            <person name="Alvarado L."/>
            <person name="Berlin A."/>
            <person name="Chapman S.B."/>
            <person name="Chen Z."/>
            <person name="Freedman E."/>
            <person name="Gellesch M."/>
            <person name="Goldberg J."/>
            <person name="Griggs A."/>
            <person name="Gujja S."/>
            <person name="Heilman E.R."/>
            <person name="Heiman D."/>
            <person name="Hepburn T."/>
            <person name="Howarth C."/>
            <person name="Jen D."/>
            <person name="Larson L."/>
            <person name="Mehta T."/>
            <person name="Neiman D."/>
            <person name="Pearson M."/>
            <person name="Roberts A."/>
            <person name="Saif S."/>
            <person name="Shea T."/>
            <person name="Shenoy N."/>
            <person name="Sisk P."/>
            <person name="Stolte C."/>
            <person name="Sykes S."/>
            <person name="Walk T."/>
            <person name="White J."/>
            <person name="Yandava C."/>
            <person name="Haas B."/>
            <person name="Nusbaum C."/>
            <person name="Birren B."/>
        </authorList>
    </citation>
    <scope>NUCLEOTIDE SEQUENCE</scope>
    <source>
        <strain evidence="2">ATCC 64411</strain>
    </source>
</reference>
<feature type="compositionally biased region" description="Polar residues" evidence="1">
    <location>
        <begin position="88"/>
        <end position="97"/>
    </location>
</feature>
<evidence type="ECO:0000313" key="3">
    <source>
        <dbReference type="EnsemblFungi" id="MAPG_03164T0"/>
    </source>
</evidence>
<sequence length="130" mass="14586">MVVIIHKKKDGVNVLSRQALAGRTGTMTNLSESEFGVDSRKRLLSARPMKQAELEIPIRRNRTRYYRNTNGIESRTARRISAPAWTVPTSALTQLQPPGTDADAKIHRSEEDEGGDTKAAKTSNRSRQRR</sequence>
<reference evidence="3" key="5">
    <citation type="submission" date="2015-06" db="UniProtKB">
        <authorList>
            <consortium name="EnsemblFungi"/>
        </authorList>
    </citation>
    <scope>IDENTIFICATION</scope>
    <source>
        <strain evidence="3">ATCC 64411</strain>
    </source>
</reference>
<name>A0A0C4DTA4_MAGP6</name>
<proteinExistence type="predicted"/>
<feature type="compositionally biased region" description="Basic and acidic residues" evidence="1">
    <location>
        <begin position="102"/>
        <end position="119"/>
    </location>
</feature>
<dbReference type="VEuPathDB" id="FungiDB:MAPG_03164"/>
<dbReference type="EMBL" id="ADBL01000768">
    <property type="status" value="NOT_ANNOTATED_CDS"/>
    <property type="molecule type" value="Genomic_DNA"/>
</dbReference>
<feature type="region of interest" description="Disordered" evidence="1">
    <location>
        <begin position="88"/>
        <end position="130"/>
    </location>
</feature>
<reference evidence="4" key="1">
    <citation type="submission" date="2010-05" db="EMBL/GenBank/DDBJ databases">
        <title>The genome sequence of Magnaporthe poae strain ATCC 64411.</title>
        <authorList>
            <person name="Ma L.-J."/>
            <person name="Dead R."/>
            <person name="Young S."/>
            <person name="Zeng Q."/>
            <person name="Koehrsen M."/>
            <person name="Alvarado L."/>
            <person name="Berlin A."/>
            <person name="Chapman S.B."/>
            <person name="Chen Z."/>
            <person name="Freedman E."/>
            <person name="Gellesch M."/>
            <person name="Goldberg J."/>
            <person name="Griggs A."/>
            <person name="Gujja S."/>
            <person name="Heilman E.R."/>
            <person name="Heiman D."/>
            <person name="Hepburn T."/>
            <person name="Howarth C."/>
            <person name="Jen D."/>
            <person name="Larson L."/>
            <person name="Mehta T."/>
            <person name="Neiman D."/>
            <person name="Pearson M."/>
            <person name="Roberts A."/>
            <person name="Saif S."/>
            <person name="Shea T."/>
            <person name="Shenoy N."/>
            <person name="Sisk P."/>
            <person name="Stolte C."/>
            <person name="Sykes S."/>
            <person name="Walk T."/>
            <person name="White J."/>
            <person name="Yandava C."/>
            <person name="Haas B."/>
            <person name="Nusbaum C."/>
            <person name="Birren B."/>
        </authorList>
    </citation>
    <scope>NUCLEOTIDE SEQUENCE [LARGE SCALE GENOMIC DNA]</scope>
    <source>
        <strain evidence="4">ATCC 64411 / 73-15</strain>
    </source>
</reference>
<dbReference type="Proteomes" id="UP000011715">
    <property type="component" value="Unassembled WGS sequence"/>
</dbReference>
<organism evidence="3 4">
    <name type="scientific">Magnaporthiopsis poae (strain ATCC 64411 / 73-15)</name>
    <name type="common">Kentucky bluegrass fungus</name>
    <name type="synonym">Magnaporthe poae</name>
    <dbReference type="NCBI Taxonomy" id="644358"/>
    <lineage>
        <taxon>Eukaryota</taxon>
        <taxon>Fungi</taxon>
        <taxon>Dikarya</taxon>
        <taxon>Ascomycota</taxon>
        <taxon>Pezizomycotina</taxon>
        <taxon>Sordariomycetes</taxon>
        <taxon>Sordariomycetidae</taxon>
        <taxon>Magnaporthales</taxon>
        <taxon>Magnaporthaceae</taxon>
        <taxon>Magnaporthiopsis</taxon>
    </lineage>
</organism>
<accession>A0A0C4DTA4</accession>
<evidence type="ECO:0000313" key="2">
    <source>
        <dbReference type="EMBL" id="KLU84119.1"/>
    </source>
</evidence>
<reference evidence="3" key="4">
    <citation type="journal article" date="2015" name="G3 (Bethesda)">
        <title>Genome sequences of three phytopathogenic species of the Magnaporthaceae family of fungi.</title>
        <authorList>
            <person name="Okagaki L.H."/>
            <person name="Nunes C.C."/>
            <person name="Sailsbery J."/>
            <person name="Clay B."/>
            <person name="Brown D."/>
            <person name="John T."/>
            <person name="Oh Y."/>
            <person name="Young N."/>
            <person name="Fitzgerald M."/>
            <person name="Haas B.J."/>
            <person name="Zeng Q."/>
            <person name="Young S."/>
            <person name="Adiconis X."/>
            <person name="Fan L."/>
            <person name="Levin J.Z."/>
            <person name="Mitchell T.K."/>
            <person name="Okubara P.A."/>
            <person name="Farman M.L."/>
            <person name="Kohn L.M."/>
            <person name="Birren B."/>
            <person name="Ma L.-J."/>
            <person name="Dean R.A."/>
        </authorList>
    </citation>
    <scope>NUCLEOTIDE SEQUENCE</scope>
    <source>
        <strain evidence="3">ATCC 64411 / 73-15</strain>
    </source>
</reference>
<keyword evidence="4" id="KW-1185">Reference proteome</keyword>
<evidence type="ECO:0000256" key="1">
    <source>
        <dbReference type="SAM" id="MobiDB-lite"/>
    </source>
</evidence>
<reference evidence="2" key="3">
    <citation type="submission" date="2011-03" db="EMBL/GenBank/DDBJ databases">
        <title>Annotation of Magnaporthe poae ATCC 64411.</title>
        <authorList>
            <person name="Ma L.-J."/>
            <person name="Dead R."/>
            <person name="Young S.K."/>
            <person name="Zeng Q."/>
            <person name="Gargeya S."/>
            <person name="Fitzgerald M."/>
            <person name="Haas B."/>
            <person name="Abouelleil A."/>
            <person name="Alvarado L."/>
            <person name="Arachchi H.M."/>
            <person name="Berlin A."/>
            <person name="Brown A."/>
            <person name="Chapman S.B."/>
            <person name="Chen Z."/>
            <person name="Dunbar C."/>
            <person name="Freedman E."/>
            <person name="Gearin G."/>
            <person name="Gellesch M."/>
            <person name="Goldberg J."/>
            <person name="Griggs A."/>
            <person name="Gujja S."/>
            <person name="Heiman D."/>
            <person name="Howarth C."/>
            <person name="Larson L."/>
            <person name="Lui A."/>
            <person name="MacDonald P.J.P."/>
            <person name="Mehta T."/>
            <person name="Montmayeur A."/>
            <person name="Murphy C."/>
            <person name="Neiman D."/>
            <person name="Pearson M."/>
            <person name="Priest M."/>
            <person name="Roberts A."/>
            <person name="Saif S."/>
            <person name="Shea T."/>
            <person name="Shenoy N."/>
            <person name="Sisk P."/>
            <person name="Stolte C."/>
            <person name="Sykes S."/>
            <person name="Yandava C."/>
            <person name="Wortman J."/>
            <person name="Nusbaum C."/>
            <person name="Birren B."/>
        </authorList>
    </citation>
    <scope>NUCLEOTIDE SEQUENCE</scope>
    <source>
        <strain evidence="2">ATCC 64411</strain>
    </source>
</reference>
<gene>
    <name evidence="2" type="ORF">MAPG_03164</name>
</gene>
<dbReference type="EnsemblFungi" id="MAPG_03164T0">
    <property type="protein sequence ID" value="MAPG_03164T0"/>
    <property type="gene ID" value="MAPG_03164"/>
</dbReference>